<sequence>MMINLYLLRHGKTEGKPALNGHTDVGVDEITQQLIARSLLENYRFQTIYSSPLIRCKYVAELLTALDPALNLKIDDRLREQSFGRFDGVPFDDLQGEWETLERFWADPANATLPDAEPLSQGMARVTEAWEELVQQCEHDTLIIAHGGPIRYILAHVLGLDWQNPRWYTSLAIPNQSLTHITLNWYQSQPYLTVNAIACPLL</sequence>
<reference evidence="1 2" key="1">
    <citation type="submission" date="2023-11" db="EMBL/GenBank/DDBJ databases">
        <title>Plant-associative lifestyle of Vibrio porteresiae and its evolutionary dynamics.</title>
        <authorList>
            <person name="Rameshkumar N."/>
            <person name="Kirti K."/>
        </authorList>
    </citation>
    <scope>NUCLEOTIDE SEQUENCE [LARGE SCALE GENOMIC DNA]</scope>
    <source>
        <strain evidence="1 2">MSSRF38</strain>
    </source>
</reference>
<dbReference type="Pfam" id="PF00300">
    <property type="entry name" value="His_Phos_1"/>
    <property type="match status" value="1"/>
</dbReference>
<comment type="caution">
    <text evidence="1">The sequence shown here is derived from an EMBL/GenBank/DDBJ whole genome shotgun (WGS) entry which is preliminary data.</text>
</comment>
<protein>
    <submittedName>
        <fullName evidence="1">Histidine phosphatase family protein</fullName>
    </submittedName>
</protein>
<evidence type="ECO:0000313" key="2">
    <source>
        <dbReference type="Proteomes" id="UP001283366"/>
    </source>
</evidence>
<evidence type="ECO:0000313" key="1">
    <source>
        <dbReference type="EMBL" id="MDW6005165.1"/>
    </source>
</evidence>
<name>A0ABU4IB09_9VIBR</name>
<dbReference type="Gene3D" id="3.40.50.1240">
    <property type="entry name" value="Phosphoglycerate mutase-like"/>
    <property type="match status" value="1"/>
</dbReference>
<dbReference type="Proteomes" id="UP001283366">
    <property type="component" value="Unassembled WGS sequence"/>
</dbReference>
<dbReference type="InterPro" id="IPR013078">
    <property type="entry name" value="His_Pase_superF_clade-1"/>
</dbReference>
<dbReference type="PANTHER" id="PTHR48100:SF1">
    <property type="entry name" value="HISTIDINE PHOSPHATASE FAMILY PROTEIN-RELATED"/>
    <property type="match status" value="1"/>
</dbReference>
<gene>
    <name evidence="1" type="ORF">SBX37_20070</name>
</gene>
<dbReference type="CDD" id="cd07067">
    <property type="entry name" value="HP_PGM_like"/>
    <property type="match status" value="1"/>
</dbReference>
<dbReference type="SMART" id="SM00855">
    <property type="entry name" value="PGAM"/>
    <property type="match status" value="1"/>
</dbReference>
<dbReference type="PANTHER" id="PTHR48100">
    <property type="entry name" value="BROAD-SPECIFICITY PHOSPHATASE YOR283W-RELATED"/>
    <property type="match status" value="1"/>
</dbReference>
<dbReference type="InterPro" id="IPR029033">
    <property type="entry name" value="His_PPase_superfam"/>
</dbReference>
<organism evidence="1 2">
    <name type="scientific">Vibrio mangrovi</name>
    <dbReference type="NCBI Taxonomy" id="474394"/>
    <lineage>
        <taxon>Bacteria</taxon>
        <taxon>Pseudomonadati</taxon>
        <taxon>Pseudomonadota</taxon>
        <taxon>Gammaproteobacteria</taxon>
        <taxon>Vibrionales</taxon>
        <taxon>Vibrionaceae</taxon>
        <taxon>Vibrio</taxon>
    </lineage>
</organism>
<proteinExistence type="predicted"/>
<dbReference type="SUPFAM" id="SSF53254">
    <property type="entry name" value="Phosphoglycerate mutase-like"/>
    <property type="match status" value="1"/>
</dbReference>
<keyword evidence="2" id="KW-1185">Reference proteome</keyword>
<dbReference type="EMBL" id="JAWRCO010000002">
    <property type="protein sequence ID" value="MDW6005165.1"/>
    <property type="molecule type" value="Genomic_DNA"/>
</dbReference>
<dbReference type="InterPro" id="IPR050275">
    <property type="entry name" value="PGM_Phosphatase"/>
</dbReference>
<accession>A0ABU4IB09</accession>